<sequence length="242" mass="26772">MLRAAMAKTEAARDHFQRVKRRNGLIRDFVRGTFGYVNAKKDAAQQGALLQWTLEQIFLIEEEMAQSKVIEAGSSAAKSTKRSLTPDMDHLTKQKSKRQKLHKELDWHSSSNEGILAKDTVVPDPGVVTDQGPVGGSQSNVGVRRSLRSVDDSGATSQGPRRSTRFTKYQNTSEMAPAPDNAQQELRSRSCPRPAEPSRPPSSAEDTKSTRRGAKINNQQGAAKPKGVSKTRRRRRPVNKRG</sequence>
<name>A0A9P7ZR89_9HYPO</name>
<accession>A0A9P7ZR89</accession>
<comment type="caution">
    <text evidence="2">The sequence shown here is derived from an EMBL/GenBank/DDBJ whole genome shotgun (WGS) entry which is preliminary data.</text>
</comment>
<feature type="region of interest" description="Disordered" evidence="1">
    <location>
        <begin position="71"/>
        <end position="242"/>
    </location>
</feature>
<feature type="compositionally biased region" description="Low complexity" evidence="1">
    <location>
        <begin position="119"/>
        <end position="132"/>
    </location>
</feature>
<evidence type="ECO:0000313" key="3">
    <source>
        <dbReference type="Proteomes" id="UP000887229"/>
    </source>
</evidence>
<feature type="compositionally biased region" description="Polar residues" evidence="1">
    <location>
        <begin position="154"/>
        <end position="174"/>
    </location>
</feature>
<evidence type="ECO:0000256" key="1">
    <source>
        <dbReference type="SAM" id="MobiDB-lite"/>
    </source>
</evidence>
<reference evidence="2" key="1">
    <citation type="journal article" date="2021" name="IMA Fungus">
        <title>Genomic characterization of three marine fungi, including Emericellopsis atlantica sp. nov. with signatures of a generalist lifestyle and marine biomass degradation.</title>
        <authorList>
            <person name="Hagestad O.C."/>
            <person name="Hou L."/>
            <person name="Andersen J.H."/>
            <person name="Hansen E.H."/>
            <person name="Altermark B."/>
            <person name="Li C."/>
            <person name="Kuhnert E."/>
            <person name="Cox R.J."/>
            <person name="Crous P.W."/>
            <person name="Spatafora J.W."/>
            <person name="Lail K."/>
            <person name="Amirebrahimi M."/>
            <person name="Lipzen A."/>
            <person name="Pangilinan J."/>
            <person name="Andreopoulos W."/>
            <person name="Hayes R.D."/>
            <person name="Ng V."/>
            <person name="Grigoriev I.V."/>
            <person name="Jackson S.A."/>
            <person name="Sutton T.D.S."/>
            <person name="Dobson A.D.W."/>
            <person name="Rama T."/>
        </authorList>
    </citation>
    <scope>NUCLEOTIDE SEQUENCE</scope>
    <source>
        <strain evidence="2">TS7</strain>
    </source>
</reference>
<organism evidence="2 3">
    <name type="scientific">Emericellopsis atlantica</name>
    <dbReference type="NCBI Taxonomy" id="2614577"/>
    <lineage>
        <taxon>Eukaryota</taxon>
        <taxon>Fungi</taxon>
        <taxon>Dikarya</taxon>
        <taxon>Ascomycota</taxon>
        <taxon>Pezizomycotina</taxon>
        <taxon>Sordariomycetes</taxon>
        <taxon>Hypocreomycetidae</taxon>
        <taxon>Hypocreales</taxon>
        <taxon>Bionectriaceae</taxon>
        <taxon>Emericellopsis</taxon>
    </lineage>
</organism>
<dbReference type="RefSeq" id="XP_046120674.1">
    <property type="nucleotide sequence ID" value="XM_046266985.1"/>
</dbReference>
<dbReference type="EMBL" id="MU251247">
    <property type="protein sequence ID" value="KAG9256750.1"/>
    <property type="molecule type" value="Genomic_DNA"/>
</dbReference>
<keyword evidence="3" id="KW-1185">Reference proteome</keyword>
<feature type="compositionally biased region" description="Basic residues" evidence="1">
    <location>
        <begin position="227"/>
        <end position="242"/>
    </location>
</feature>
<protein>
    <submittedName>
        <fullName evidence="2">Uncharacterized protein</fullName>
    </submittedName>
</protein>
<gene>
    <name evidence="2" type="ORF">F5Z01DRAFT_748356</name>
</gene>
<evidence type="ECO:0000313" key="2">
    <source>
        <dbReference type="EMBL" id="KAG9256750.1"/>
    </source>
</evidence>
<proteinExistence type="predicted"/>
<dbReference type="Proteomes" id="UP000887229">
    <property type="component" value="Unassembled WGS sequence"/>
</dbReference>
<dbReference type="OrthoDB" id="4919781at2759"/>
<dbReference type="AlphaFoldDB" id="A0A9P7ZR89"/>
<dbReference type="GeneID" id="70297888"/>